<dbReference type="InterPro" id="IPR036937">
    <property type="entry name" value="Adhesion_dom_fimbrial_sf"/>
</dbReference>
<dbReference type="Proteomes" id="UP000663901">
    <property type="component" value="Chromosome"/>
</dbReference>
<dbReference type="RefSeq" id="WP_133344362.1">
    <property type="nucleotide sequence ID" value="NZ_CP059084.1"/>
</dbReference>
<dbReference type="GO" id="GO:0009289">
    <property type="term" value="C:pilus"/>
    <property type="evidence" value="ECO:0007669"/>
    <property type="project" value="InterPro"/>
</dbReference>
<evidence type="ECO:0000313" key="2">
    <source>
        <dbReference type="Proteomes" id="UP000663901"/>
    </source>
</evidence>
<name>A0A8A4K6X9_PANAN</name>
<accession>A0A8A4K6X9</accession>
<reference evidence="1" key="1">
    <citation type="submission" date="2020-07" db="EMBL/GenBank/DDBJ databases">
        <title>Genome Sequences for Panteoa spp. that cause Center Rot in Onions.</title>
        <authorList>
            <person name="Asselin J.A."/>
            <person name="Helmann T."/>
            <person name="Beer S."/>
            <person name="Stodghill P."/>
        </authorList>
    </citation>
    <scope>NUCLEOTIDE SEQUENCE</scope>
    <source>
        <strain evidence="1">OC5a</strain>
    </source>
</reference>
<dbReference type="Gene3D" id="2.60.40.1090">
    <property type="entry name" value="Fimbrial-type adhesion domain"/>
    <property type="match status" value="1"/>
</dbReference>
<dbReference type="EMBL" id="CP059084">
    <property type="protein sequence ID" value="QTC45300.1"/>
    <property type="molecule type" value="Genomic_DNA"/>
</dbReference>
<proteinExistence type="predicted"/>
<dbReference type="AlphaFoldDB" id="A0A8A4K6X9"/>
<protein>
    <submittedName>
        <fullName evidence="1">Uncharacterized protein</fullName>
    </submittedName>
</protein>
<gene>
    <name evidence="1" type="ORF">H0Z12_16520</name>
</gene>
<sequence length="163" mass="17131">MIVNHSGSANGSECVGSTLWPESADKQNLNFDTWLSMTWNGGIEGSCLGVPPVNEWCALTTPVINFAYGNLTVADFEGASRTTTVGVECTTGMKYTLRLPTADQRIALNNGGTASVTANGSVLGKTLQGQAGENQVELTVTLNGPYERTGTFEGSGVLFVSYP</sequence>
<dbReference type="GO" id="GO:0007155">
    <property type="term" value="P:cell adhesion"/>
    <property type="evidence" value="ECO:0007669"/>
    <property type="project" value="InterPro"/>
</dbReference>
<organism evidence="1 2">
    <name type="scientific">Pantoea ananas</name>
    <name type="common">Erwinia uredovora</name>
    <dbReference type="NCBI Taxonomy" id="553"/>
    <lineage>
        <taxon>Bacteria</taxon>
        <taxon>Pseudomonadati</taxon>
        <taxon>Pseudomonadota</taxon>
        <taxon>Gammaproteobacteria</taxon>
        <taxon>Enterobacterales</taxon>
        <taxon>Erwiniaceae</taxon>
        <taxon>Pantoea</taxon>
    </lineage>
</organism>
<evidence type="ECO:0000313" key="1">
    <source>
        <dbReference type="EMBL" id="QTC45300.1"/>
    </source>
</evidence>